<dbReference type="Proteomes" id="UP000077202">
    <property type="component" value="Unassembled WGS sequence"/>
</dbReference>
<keyword evidence="2" id="KW-0812">Transmembrane</keyword>
<organism evidence="3 4">
    <name type="scientific">Marchantia polymorpha subsp. ruderalis</name>
    <dbReference type="NCBI Taxonomy" id="1480154"/>
    <lineage>
        <taxon>Eukaryota</taxon>
        <taxon>Viridiplantae</taxon>
        <taxon>Streptophyta</taxon>
        <taxon>Embryophyta</taxon>
        <taxon>Marchantiophyta</taxon>
        <taxon>Marchantiopsida</taxon>
        <taxon>Marchantiidae</taxon>
        <taxon>Marchantiales</taxon>
        <taxon>Marchantiaceae</taxon>
        <taxon>Marchantia</taxon>
    </lineage>
</organism>
<proteinExistence type="predicted"/>
<accession>A0A176WE39</accession>
<protein>
    <submittedName>
        <fullName evidence="3">Uncharacterized protein</fullName>
    </submittedName>
</protein>
<keyword evidence="4" id="KW-1185">Reference proteome</keyword>
<dbReference type="EMBL" id="LVLJ01001104">
    <property type="protein sequence ID" value="OAE31387.1"/>
    <property type="molecule type" value="Genomic_DNA"/>
</dbReference>
<comment type="caution">
    <text evidence="3">The sequence shown here is derived from an EMBL/GenBank/DDBJ whole genome shotgun (WGS) entry which is preliminary data.</text>
</comment>
<gene>
    <name evidence="3" type="ORF">AXG93_1842s1010</name>
</gene>
<evidence type="ECO:0000313" key="3">
    <source>
        <dbReference type="EMBL" id="OAE31387.1"/>
    </source>
</evidence>
<keyword evidence="2" id="KW-0472">Membrane</keyword>
<name>A0A176WE39_MARPO</name>
<dbReference type="AlphaFoldDB" id="A0A176WE39"/>
<evidence type="ECO:0000256" key="2">
    <source>
        <dbReference type="SAM" id="Phobius"/>
    </source>
</evidence>
<feature type="compositionally biased region" description="Basic and acidic residues" evidence="1">
    <location>
        <begin position="150"/>
        <end position="166"/>
    </location>
</feature>
<evidence type="ECO:0000313" key="4">
    <source>
        <dbReference type="Proteomes" id="UP000077202"/>
    </source>
</evidence>
<feature type="transmembrane region" description="Helical" evidence="2">
    <location>
        <begin position="50"/>
        <end position="70"/>
    </location>
</feature>
<keyword evidence="2" id="KW-1133">Transmembrane helix</keyword>
<sequence length="218" mass="23712">MPVHKRKLGRFAFDKLTFEVGSTPTEMATKERCGLLFRNLIEPGVPEGKGMIYVFYALPIVVSVFPWVLMQLGSPFPGATQFPSQASEDERRETEARLWGSGQEEGEGRAAEDGLFVGLTVAPEGVGLLAVGSVGGTNSLVPPVRGHLGMPRDDELDERRRDEVPAPEEERAAELLGQLERVAAALAVAGVDEAALARDRQEQVAERWLREECGQDAA</sequence>
<evidence type="ECO:0000256" key="1">
    <source>
        <dbReference type="SAM" id="MobiDB-lite"/>
    </source>
</evidence>
<feature type="region of interest" description="Disordered" evidence="1">
    <location>
        <begin position="142"/>
        <end position="166"/>
    </location>
</feature>
<feature type="region of interest" description="Disordered" evidence="1">
    <location>
        <begin position="80"/>
        <end position="110"/>
    </location>
</feature>
<reference evidence="3" key="1">
    <citation type="submission" date="2016-03" db="EMBL/GenBank/DDBJ databases">
        <title>Mechanisms controlling the formation of the plant cell surface in tip-growing cells are functionally conserved among land plants.</title>
        <authorList>
            <person name="Honkanen S."/>
            <person name="Jones V.A."/>
            <person name="Morieri G."/>
            <person name="Champion C."/>
            <person name="Hetherington A.J."/>
            <person name="Kelly S."/>
            <person name="Saint-Marcoux D."/>
            <person name="Proust H."/>
            <person name="Prescott H."/>
            <person name="Dolan L."/>
        </authorList>
    </citation>
    <scope>NUCLEOTIDE SEQUENCE [LARGE SCALE GENOMIC DNA]</scope>
    <source>
        <tissue evidence="3">Whole gametophyte</tissue>
    </source>
</reference>